<dbReference type="SUPFAM" id="SSF52833">
    <property type="entry name" value="Thioredoxin-like"/>
    <property type="match status" value="1"/>
</dbReference>
<dbReference type="RefSeq" id="WP_091161196.1">
    <property type="nucleotide sequence ID" value="NZ_JBHTKX010000005.1"/>
</dbReference>
<evidence type="ECO:0000313" key="5">
    <source>
        <dbReference type="EMBL" id="MFD1130821.1"/>
    </source>
</evidence>
<dbReference type="Pfam" id="PF02630">
    <property type="entry name" value="SCO1-SenC"/>
    <property type="match status" value="1"/>
</dbReference>
<reference evidence="6" key="1">
    <citation type="journal article" date="2019" name="Int. J. Syst. Evol. Microbiol.">
        <title>The Global Catalogue of Microorganisms (GCM) 10K type strain sequencing project: providing services to taxonomists for standard genome sequencing and annotation.</title>
        <authorList>
            <consortium name="The Broad Institute Genomics Platform"/>
            <consortium name="The Broad Institute Genome Sequencing Center for Infectious Disease"/>
            <person name="Wu L."/>
            <person name="Ma J."/>
        </authorList>
    </citation>
    <scope>NUCLEOTIDE SEQUENCE [LARGE SCALE GENOMIC DNA]</scope>
    <source>
        <strain evidence="6">CCUG 53519</strain>
    </source>
</reference>
<sequence length="205" mass="23196">MALFRKYIWTWILLLIAAAMAGYLIYNALDLGEEAFPVAGEVTDFSMENVDGSTVSLSDTEGKVRLFYFYFTSCPDVCPVTTFSMSQVQELLKEDGTFGRDASFVSISFDPEVDTREKIKEFADRFKADYSGWYFLRGDAEETKQLARDSFKIIIEGDKADNFVHANYIGLVDKDNNLRKVYNASDMEASAPDVIARDVRTLVNE</sequence>
<evidence type="ECO:0000256" key="2">
    <source>
        <dbReference type="ARBA" id="ARBA00023008"/>
    </source>
</evidence>
<keyword evidence="3" id="KW-0812">Transmembrane</keyword>
<dbReference type="Proteomes" id="UP001597169">
    <property type="component" value="Unassembled WGS sequence"/>
</dbReference>
<keyword evidence="3" id="KW-1133">Transmembrane helix</keyword>
<dbReference type="CDD" id="cd02968">
    <property type="entry name" value="SCO"/>
    <property type="match status" value="1"/>
</dbReference>
<dbReference type="PROSITE" id="PS51352">
    <property type="entry name" value="THIOREDOXIN_2"/>
    <property type="match status" value="1"/>
</dbReference>
<dbReference type="PANTHER" id="PTHR12151">
    <property type="entry name" value="ELECTRON TRANSPORT PROTIN SCO1/SENC FAMILY MEMBER"/>
    <property type="match status" value="1"/>
</dbReference>
<comment type="similarity">
    <text evidence="1">Belongs to the SCO1/2 family.</text>
</comment>
<keyword evidence="2" id="KW-0186">Copper</keyword>
<gene>
    <name evidence="5" type="ORF">ACFQ3J_22050</name>
</gene>
<evidence type="ECO:0000256" key="1">
    <source>
        <dbReference type="ARBA" id="ARBA00010996"/>
    </source>
</evidence>
<comment type="caution">
    <text evidence="5">The sequence shown here is derived from an EMBL/GenBank/DDBJ whole genome shotgun (WGS) entry which is preliminary data.</text>
</comment>
<keyword evidence="3" id="KW-0472">Membrane</keyword>
<dbReference type="InterPro" id="IPR003782">
    <property type="entry name" value="SCO1/SenC"/>
</dbReference>
<dbReference type="InterPro" id="IPR036249">
    <property type="entry name" value="Thioredoxin-like_sf"/>
</dbReference>
<accession>A0ABW3QFG5</accession>
<evidence type="ECO:0000256" key="3">
    <source>
        <dbReference type="SAM" id="Phobius"/>
    </source>
</evidence>
<dbReference type="EMBL" id="JBHTKX010000005">
    <property type="protein sequence ID" value="MFD1130821.1"/>
    <property type="molecule type" value="Genomic_DNA"/>
</dbReference>
<evidence type="ECO:0000259" key="4">
    <source>
        <dbReference type="PROSITE" id="PS51352"/>
    </source>
</evidence>
<proteinExistence type="inferred from homology"/>
<protein>
    <submittedName>
        <fullName evidence="5">SCO family protein</fullName>
    </submittedName>
</protein>
<organism evidence="5 6">
    <name type="scientific">Paenibacillus provencensis</name>
    <dbReference type="NCBI Taxonomy" id="441151"/>
    <lineage>
        <taxon>Bacteria</taxon>
        <taxon>Bacillati</taxon>
        <taxon>Bacillota</taxon>
        <taxon>Bacilli</taxon>
        <taxon>Bacillales</taxon>
        <taxon>Paenibacillaceae</taxon>
        <taxon>Paenibacillus</taxon>
    </lineage>
</organism>
<dbReference type="InterPro" id="IPR013766">
    <property type="entry name" value="Thioredoxin_domain"/>
</dbReference>
<feature type="domain" description="Thioredoxin" evidence="4">
    <location>
        <begin position="36"/>
        <end position="204"/>
    </location>
</feature>
<dbReference type="Gene3D" id="3.40.30.10">
    <property type="entry name" value="Glutaredoxin"/>
    <property type="match status" value="1"/>
</dbReference>
<dbReference type="PANTHER" id="PTHR12151:SF25">
    <property type="entry name" value="LINALOOL DEHYDRATASE_ISOMERASE DOMAIN-CONTAINING PROTEIN"/>
    <property type="match status" value="1"/>
</dbReference>
<name>A0ABW3QFG5_9BACL</name>
<keyword evidence="6" id="KW-1185">Reference proteome</keyword>
<evidence type="ECO:0000313" key="6">
    <source>
        <dbReference type="Proteomes" id="UP001597169"/>
    </source>
</evidence>
<feature type="transmembrane region" description="Helical" evidence="3">
    <location>
        <begin position="7"/>
        <end position="26"/>
    </location>
</feature>